<dbReference type="PANTHER" id="PTHR30163:SF8">
    <property type="entry name" value="LYTIC MUREIN TRANSGLYCOSYLASE"/>
    <property type="match status" value="1"/>
</dbReference>
<dbReference type="InterPro" id="IPR023346">
    <property type="entry name" value="Lysozyme-like_dom_sf"/>
</dbReference>
<reference evidence="2" key="1">
    <citation type="submission" date="2019-09" db="EMBL/GenBank/DDBJ databases">
        <authorList>
            <person name="Li J."/>
        </authorList>
    </citation>
    <scope>NUCLEOTIDE SEQUENCE [LARGE SCALE GENOMIC DNA]</scope>
    <source>
        <strain evidence="2">NRBC 14897</strain>
    </source>
</reference>
<keyword evidence="1" id="KW-0812">Transmembrane</keyword>
<dbReference type="OrthoDB" id="9796191at2"/>
<dbReference type="CDD" id="cd13399">
    <property type="entry name" value="Slt35-like"/>
    <property type="match status" value="1"/>
</dbReference>
<feature type="transmembrane region" description="Helical" evidence="1">
    <location>
        <begin position="20"/>
        <end position="40"/>
    </location>
</feature>
<dbReference type="GO" id="GO:0009253">
    <property type="term" value="P:peptidoglycan catabolic process"/>
    <property type="evidence" value="ECO:0007669"/>
    <property type="project" value="TreeGrafter"/>
</dbReference>
<name>A0A641AK29_9ACTN</name>
<dbReference type="Proteomes" id="UP001515100">
    <property type="component" value="Unassembled WGS sequence"/>
</dbReference>
<dbReference type="SUPFAM" id="SSF53955">
    <property type="entry name" value="Lysozyme-like"/>
    <property type="match status" value="1"/>
</dbReference>
<protein>
    <submittedName>
        <fullName evidence="2">Lytic murein transglycosylase</fullName>
    </submittedName>
</protein>
<organism evidence="2 3">
    <name type="scientific">Aeromicrobium fastidiosum</name>
    <dbReference type="NCBI Taxonomy" id="52699"/>
    <lineage>
        <taxon>Bacteria</taxon>
        <taxon>Bacillati</taxon>
        <taxon>Actinomycetota</taxon>
        <taxon>Actinomycetes</taxon>
        <taxon>Propionibacteriales</taxon>
        <taxon>Nocardioidaceae</taxon>
        <taxon>Aeromicrobium</taxon>
    </lineage>
</organism>
<proteinExistence type="predicted"/>
<dbReference type="AlphaFoldDB" id="A0A641AK29"/>
<accession>A0A641AK29</accession>
<gene>
    <name evidence="2" type="ORF">ESP62_011305</name>
</gene>
<dbReference type="GO" id="GO:0008933">
    <property type="term" value="F:peptidoglycan lytic transglycosylase activity"/>
    <property type="evidence" value="ECO:0007669"/>
    <property type="project" value="TreeGrafter"/>
</dbReference>
<keyword evidence="3" id="KW-1185">Reference proteome</keyword>
<evidence type="ECO:0000313" key="3">
    <source>
        <dbReference type="Proteomes" id="UP001515100"/>
    </source>
</evidence>
<dbReference type="Gene3D" id="1.10.530.10">
    <property type="match status" value="1"/>
</dbReference>
<dbReference type="PANTHER" id="PTHR30163">
    <property type="entry name" value="MEMBRANE-BOUND LYTIC MUREIN TRANSGLYCOSYLASE B"/>
    <property type="match status" value="1"/>
</dbReference>
<dbReference type="EMBL" id="SDPP02000003">
    <property type="protein sequence ID" value="KAA1376036.1"/>
    <property type="molecule type" value="Genomic_DNA"/>
</dbReference>
<keyword evidence="1" id="KW-0472">Membrane</keyword>
<sequence length="262" mass="26892">MDSDDAPVEVRRGFGVGEWLLIGVALCVMVAFGMAAASAFTQSPADPTASAAPATPSAALQPAAPVVDATVPVAAGRQASAQWVGDISRRTGIGAVAVRAYGSATLRIATEQPACRLGWTTLAGIGGIESLHGTDGGASVLPDGRTSLPIIGPALDGTNGTAAIRSTDETVPWHGDMRWDHAVGPLQFIPSTWERWQSDGNDDGVADPGNIFDAAYAASRYLCASGGNLTTAAGWTAAIFSYNHSDAYVRSVLAYANAYAAR</sequence>
<evidence type="ECO:0000313" key="2">
    <source>
        <dbReference type="EMBL" id="KAA1376036.1"/>
    </source>
</evidence>
<keyword evidence="1" id="KW-1133">Transmembrane helix</keyword>
<evidence type="ECO:0000256" key="1">
    <source>
        <dbReference type="SAM" id="Phobius"/>
    </source>
</evidence>
<comment type="caution">
    <text evidence="2">The sequence shown here is derived from an EMBL/GenBank/DDBJ whole genome shotgun (WGS) entry which is preliminary data.</text>
</comment>
<dbReference type="InterPro" id="IPR043426">
    <property type="entry name" value="MltB-like"/>
</dbReference>
<dbReference type="RefSeq" id="WP_129183680.1">
    <property type="nucleotide sequence ID" value="NZ_JAGIOG010000001.1"/>
</dbReference>